<dbReference type="InterPro" id="IPR014049">
    <property type="entry name" value="Glutathione_synthase_N_euk"/>
</dbReference>
<feature type="binding site" evidence="12">
    <location>
        <position position="412"/>
    </location>
    <ligand>
        <name>Mg(2+)</name>
        <dbReference type="ChEBI" id="CHEBI:18420"/>
    </ligand>
</feature>
<dbReference type="Pfam" id="PF03917">
    <property type="entry name" value="GSH_synth_ATP"/>
    <property type="match status" value="1"/>
</dbReference>
<dbReference type="UniPathway" id="UPA00142">
    <property type="reaction ID" value="UER00210"/>
</dbReference>
<evidence type="ECO:0000256" key="4">
    <source>
        <dbReference type="ARBA" id="ARBA00022598"/>
    </source>
</evidence>
<dbReference type="SUPFAM" id="SSF52440">
    <property type="entry name" value="PreATP-grasp domain"/>
    <property type="match status" value="1"/>
</dbReference>
<feature type="binding site" evidence="11">
    <location>
        <begin position="408"/>
        <end position="417"/>
    </location>
    <ligand>
        <name>ATP</name>
        <dbReference type="ChEBI" id="CHEBI:30616"/>
    </ligand>
</feature>
<feature type="binding site" evidence="11">
    <location>
        <position position="235"/>
    </location>
    <ligand>
        <name>substrate</name>
    </ligand>
</feature>
<dbReference type="GO" id="GO:0043295">
    <property type="term" value="F:glutathione binding"/>
    <property type="evidence" value="ECO:0007669"/>
    <property type="project" value="UniProtKB-UniRule"/>
</dbReference>
<evidence type="ECO:0000256" key="5">
    <source>
        <dbReference type="ARBA" id="ARBA00022684"/>
    </source>
</evidence>
<reference evidence="15 16" key="1">
    <citation type="submission" date="2014-04" db="EMBL/GenBank/DDBJ databases">
        <title>Evolutionary Origins and Diversification of the Mycorrhizal Mutualists.</title>
        <authorList>
            <consortium name="DOE Joint Genome Institute"/>
            <consortium name="Mycorrhizal Genomics Consortium"/>
            <person name="Kohler A."/>
            <person name="Kuo A."/>
            <person name="Nagy L.G."/>
            <person name="Floudas D."/>
            <person name="Copeland A."/>
            <person name="Barry K.W."/>
            <person name="Cichocki N."/>
            <person name="Veneault-Fourrey C."/>
            <person name="LaButti K."/>
            <person name="Lindquist E.A."/>
            <person name="Lipzen A."/>
            <person name="Lundell T."/>
            <person name="Morin E."/>
            <person name="Murat C."/>
            <person name="Riley R."/>
            <person name="Ohm R."/>
            <person name="Sun H."/>
            <person name="Tunlid A."/>
            <person name="Henrissat B."/>
            <person name="Grigoriev I.V."/>
            <person name="Hibbett D.S."/>
            <person name="Martin F."/>
        </authorList>
    </citation>
    <scope>NUCLEOTIDE SEQUENCE [LARGE SCALE GENOMIC DNA]</scope>
    <source>
        <strain evidence="15 16">MD-312</strain>
    </source>
</reference>
<dbReference type="Gene3D" id="3.30.1490.50">
    <property type="match status" value="1"/>
</dbReference>
<evidence type="ECO:0000256" key="12">
    <source>
        <dbReference type="PIRSR" id="PIRSR001558-2"/>
    </source>
</evidence>
<feature type="binding site" evidence="12">
    <location>
        <position position="153"/>
    </location>
    <ligand>
        <name>Mg(2+)</name>
        <dbReference type="ChEBI" id="CHEBI:18420"/>
    </ligand>
</feature>
<dbReference type="GO" id="GO:0004363">
    <property type="term" value="F:glutathione synthase activity"/>
    <property type="evidence" value="ECO:0007669"/>
    <property type="project" value="UniProtKB-UniRule"/>
</dbReference>
<protein>
    <recommendedName>
        <fullName evidence="10">Glutathione synthetase</fullName>
        <shortName evidence="10">GSH-S</shortName>
        <ecNumber evidence="10">6.3.2.3</ecNumber>
    </recommendedName>
</protein>
<keyword evidence="9 10" id="KW-0460">Magnesium</keyword>
<dbReference type="GO" id="GO:0000287">
    <property type="term" value="F:magnesium ion binding"/>
    <property type="evidence" value="ECO:0007669"/>
    <property type="project" value="UniProtKB-UniRule"/>
</dbReference>
<dbReference type="PANTHER" id="PTHR11130">
    <property type="entry name" value="GLUTATHIONE SYNTHETASE"/>
    <property type="match status" value="1"/>
</dbReference>
<keyword evidence="16" id="KW-1185">Reference proteome</keyword>
<feature type="binding site" evidence="11">
    <location>
        <position position="505"/>
    </location>
    <ligand>
        <name>substrate</name>
    </ligand>
</feature>
<evidence type="ECO:0000256" key="13">
    <source>
        <dbReference type="PIRSR" id="PIRSR001558-3"/>
    </source>
</evidence>
<dbReference type="EC" id="6.3.2.3" evidence="10"/>
<keyword evidence="6 10" id="KW-0479">Metal-binding</keyword>
<dbReference type="Gene3D" id="3.30.470.20">
    <property type="entry name" value="ATP-grasp fold, B domain"/>
    <property type="match status" value="1"/>
</dbReference>
<feature type="binding site" evidence="13">
    <location>
        <begin position="296"/>
        <end position="299"/>
    </location>
    <ligand>
        <name>substrate</name>
    </ligand>
</feature>
<comment type="pathway">
    <text evidence="1 10">Sulfur metabolism; glutathione biosynthesis; glutathione from L-cysteine and L-glutamate: step 2/2.</text>
</comment>
<feature type="binding site" evidence="11">
    <location>
        <position position="513"/>
    </location>
    <ligand>
        <name>ATP</name>
        <dbReference type="ChEBI" id="CHEBI:30616"/>
    </ligand>
</feature>
<feature type="binding site" evidence="13">
    <location>
        <begin position="516"/>
        <end position="517"/>
    </location>
    <ligand>
        <name>substrate</name>
    </ligand>
</feature>
<dbReference type="HOGENOM" id="CLU_025152_2_1_1"/>
<accession>A0A0C9VKH6</accession>
<dbReference type="PIRSF" id="PIRSF001558">
    <property type="entry name" value="GSHase"/>
    <property type="match status" value="1"/>
</dbReference>
<feature type="binding site" evidence="11">
    <location>
        <begin position="441"/>
        <end position="444"/>
    </location>
    <ligand>
        <name>ATP</name>
        <dbReference type="ChEBI" id="CHEBI:30616"/>
    </ligand>
</feature>
<evidence type="ECO:0000256" key="8">
    <source>
        <dbReference type="ARBA" id="ARBA00022840"/>
    </source>
</evidence>
<dbReference type="InterPro" id="IPR016185">
    <property type="entry name" value="PreATP-grasp_dom_sf"/>
</dbReference>
<comment type="cofactor">
    <cofactor evidence="10 12">
        <name>Mg(2+)</name>
        <dbReference type="ChEBI" id="CHEBI:18420"/>
    </cofactor>
    <text evidence="10 12">Binds 1 Mg(2+) ion per subunit.</text>
</comment>
<keyword evidence="8 10" id="KW-0067">ATP-binding</keyword>
<dbReference type="GO" id="GO:0005524">
    <property type="term" value="F:ATP binding"/>
    <property type="evidence" value="ECO:0007669"/>
    <property type="project" value="UniProtKB-UniRule"/>
</dbReference>
<dbReference type="AlphaFoldDB" id="A0A0C9VKH6"/>
<dbReference type="InterPro" id="IPR014042">
    <property type="entry name" value="Glutathione_synthase_a-hlx"/>
</dbReference>
<dbReference type="Gene3D" id="3.40.50.1760">
    <property type="entry name" value="Glutathione synthase, substrate-binding domain superfamily, eukaryotic"/>
    <property type="match status" value="1"/>
</dbReference>
<proteinExistence type="inferred from homology"/>
<feature type="binding site" evidence="11">
    <location>
        <position position="133"/>
    </location>
    <ligand>
        <name>substrate</name>
    </ligand>
</feature>
<gene>
    <name evidence="15" type="ORF">HYDPIDRAFT_120086</name>
</gene>
<dbReference type="InterPro" id="IPR004887">
    <property type="entry name" value="GSH_synth_subst-bd"/>
</dbReference>
<dbReference type="Pfam" id="PF03199">
    <property type="entry name" value="GSH_synthase"/>
    <property type="match status" value="1"/>
</dbReference>
<dbReference type="OrthoDB" id="2020073at2759"/>
<feature type="binding site" evidence="11">
    <location>
        <position position="419"/>
    </location>
    <ligand>
        <name>ATP</name>
        <dbReference type="ChEBI" id="CHEBI:30616"/>
    </ligand>
</feature>
<keyword evidence="4 10" id="KW-0436">Ligase</keyword>
<name>A0A0C9VKH6_9AGAM</name>
<evidence type="ECO:0000313" key="16">
    <source>
        <dbReference type="Proteomes" id="UP000053820"/>
    </source>
</evidence>
<dbReference type="InterPro" id="IPR037013">
    <property type="entry name" value="GSH-S_sub-bd_sf"/>
</dbReference>
<dbReference type="PANTHER" id="PTHR11130:SF0">
    <property type="entry name" value="GLUTATHIONE SYNTHETASE"/>
    <property type="match status" value="1"/>
</dbReference>
<dbReference type="SUPFAM" id="SSF56059">
    <property type="entry name" value="Glutathione synthetase ATP-binding domain-like"/>
    <property type="match status" value="1"/>
</dbReference>
<comment type="similarity">
    <text evidence="2 10">Belongs to the eukaryotic GSH synthase family.</text>
</comment>
<feature type="binding site" evidence="11">
    <location>
        <position position="153"/>
    </location>
    <ligand>
        <name>ATP</name>
        <dbReference type="ChEBI" id="CHEBI:30616"/>
    </ligand>
</feature>
<dbReference type="NCBIfam" id="TIGR01986">
    <property type="entry name" value="glut_syn_euk"/>
    <property type="match status" value="1"/>
</dbReference>
<feature type="domain" description="Glutathione synthase substrate-binding" evidence="14">
    <location>
        <begin position="220"/>
        <end position="332"/>
    </location>
</feature>
<dbReference type="Gene3D" id="1.10.1080.10">
    <property type="entry name" value="Glutathione Synthetase, Chain A, domain 3"/>
    <property type="match status" value="1"/>
</dbReference>
<dbReference type="GO" id="GO:0005829">
    <property type="term" value="C:cytosol"/>
    <property type="evidence" value="ECO:0007669"/>
    <property type="project" value="TreeGrafter"/>
</dbReference>
<feature type="binding site" evidence="13">
    <location>
        <begin position="229"/>
        <end position="231"/>
    </location>
    <ligand>
        <name>substrate</name>
    </ligand>
</feature>
<feature type="binding site" evidence="11">
    <location>
        <position position="335"/>
    </location>
    <ligand>
        <name>ATP</name>
        <dbReference type="ChEBI" id="CHEBI:30616"/>
    </ligand>
</feature>
<evidence type="ECO:0000256" key="11">
    <source>
        <dbReference type="PIRSR" id="PIRSR001558-1"/>
    </source>
</evidence>
<evidence type="ECO:0000256" key="2">
    <source>
        <dbReference type="ARBA" id="ARBA00010385"/>
    </source>
</evidence>
<evidence type="ECO:0000256" key="3">
    <source>
        <dbReference type="ARBA" id="ARBA00011738"/>
    </source>
</evidence>
<evidence type="ECO:0000313" key="15">
    <source>
        <dbReference type="EMBL" id="KIJ58020.1"/>
    </source>
</evidence>
<dbReference type="EMBL" id="KN840013">
    <property type="protein sequence ID" value="KIJ58020.1"/>
    <property type="molecule type" value="Genomic_DNA"/>
</dbReference>
<feature type="binding site" evidence="13">
    <location>
        <begin position="157"/>
        <end position="160"/>
    </location>
    <ligand>
        <name>substrate</name>
    </ligand>
</feature>
<dbReference type="Gene3D" id="3.30.1490.80">
    <property type="match status" value="1"/>
</dbReference>
<dbReference type="InterPro" id="IPR005615">
    <property type="entry name" value="Glutathione_synthase"/>
</dbReference>
<dbReference type="InterPro" id="IPR014709">
    <property type="entry name" value="Glutathione_synthase_C_euk"/>
</dbReference>
<feature type="binding site" evidence="11">
    <location>
        <position position="479"/>
    </location>
    <ligand>
        <name>ATP</name>
        <dbReference type="ChEBI" id="CHEBI:30616"/>
    </ligand>
</feature>
<evidence type="ECO:0000256" key="9">
    <source>
        <dbReference type="ARBA" id="ARBA00022842"/>
    </source>
</evidence>
<dbReference type="FunFam" id="3.40.50.1760:FF:000001">
    <property type="entry name" value="Glutathione synthetase"/>
    <property type="match status" value="1"/>
</dbReference>
<organism evidence="15 16">
    <name type="scientific">Hydnomerulius pinastri MD-312</name>
    <dbReference type="NCBI Taxonomy" id="994086"/>
    <lineage>
        <taxon>Eukaryota</taxon>
        <taxon>Fungi</taxon>
        <taxon>Dikarya</taxon>
        <taxon>Basidiomycota</taxon>
        <taxon>Agaricomycotina</taxon>
        <taxon>Agaricomycetes</taxon>
        <taxon>Agaricomycetidae</taxon>
        <taxon>Boletales</taxon>
        <taxon>Boletales incertae sedis</taxon>
        <taxon>Leucogyrophana</taxon>
    </lineage>
</organism>
<comment type="catalytic activity">
    <reaction evidence="10">
        <text>gamma-L-glutamyl-L-cysteine + glycine + ATP = glutathione + ADP + phosphate + H(+)</text>
        <dbReference type="Rhea" id="RHEA:13557"/>
        <dbReference type="ChEBI" id="CHEBI:15378"/>
        <dbReference type="ChEBI" id="CHEBI:30616"/>
        <dbReference type="ChEBI" id="CHEBI:43474"/>
        <dbReference type="ChEBI" id="CHEBI:57305"/>
        <dbReference type="ChEBI" id="CHEBI:57925"/>
        <dbReference type="ChEBI" id="CHEBI:58173"/>
        <dbReference type="ChEBI" id="CHEBI:456216"/>
        <dbReference type="EC" id="6.3.2.3"/>
    </reaction>
</comment>
<evidence type="ECO:0000256" key="1">
    <source>
        <dbReference type="ARBA" id="ARBA00004965"/>
    </source>
</evidence>
<feature type="binding site" evidence="12">
    <location>
        <position position="155"/>
    </location>
    <ligand>
        <name>Mg(2+)</name>
        <dbReference type="ChEBI" id="CHEBI:18420"/>
    </ligand>
</feature>
<evidence type="ECO:0000256" key="7">
    <source>
        <dbReference type="ARBA" id="ARBA00022741"/>
    </source>
</evidence>
<sequence>MSSFNFSQWPPALSDAQLESLTHHAATYALSHGLTYLPPIPTQPPVPSSAIHAPISLLPAPVPRSLFERAQSLQSVYNTLYARIATNDEFLDREMGAEVGAGKADEFVRTLWQGWKEIREEGIAQPLHLGLFRSDYLLHTGGEDGGLGLKQVEFNTISSSFGPLSERAAAMHRYLHALTDYYGVSPDLRPENFPPNNTTSGLANGLAEAHKAYNAKGNASILFVVQPNERNVFDQRWLEYELLEKHSIRVVRQTFDELASSATLNPESRVLQITLPTPPGSSSSPSPIEISTIYFRAGYVPTDFPTPAHYTTRFLLERSRAIKCPTIPLQLAGGKKVQEALSQPGAVEKFFGGPEAEHAKELRETWMRMWALDAPNTPLSLPAEADHKSGEPLGTALARANAMSLVLKPQREGGGNNIYKSDIPQFLETLSPQDRQAWIAMELIVPPAGVGGYLVRAGGMNGGAGALPEKTVRSETISELGIFGWALFGKEKVVEEQGNVGWLMRTKGVESNEGGVAAGFSVLDSVVLVDG</sequence>
<evidence type="ECO:0000259" key="14">
    <source>
        <dbReference type="Pfam" id="PF03199"/>
    </source>
</evidence>
<dbReference type="Proteomes" id="UP000053820">
    <property type="component" value="Unassembled WGS sequence"/>
</dbReference>
<evidence type="ECO:0000256" key="6">
    <source>
        <dbReference type="ARBA" id="ARBA00022723"/>
    </source>
</evidence>
<evidence type="ECO:0000256" key="10">
    <source>
        <dbReference type="PIRNR" id="PIRNR001558"/>
    </source>
</evidence>
<keyword evidence="5 10" id="KW-0317">Glutathione biosynthesis</keyword>
<feature type="binding site" evidence="11">
    <location>
        <position position="507"/>
    </location>
    <ligand>
        <name>ATP</name>
        <dbReference type="ChEBI" id="CHEBI:30616"/>
    </ligand>
</feature>
<comment type="subunit">
    <text evidence="3">Homodimer.</text>
</comment>
<keyword evidence="7 10" id="KW-0547">Nucleotide-binding</keyword>